<evidence type="ECO:0000259" key="12">
    <source>
        <dbReference type="PROSITE" id="PS50006"/>
    </source>
</evidence>
<dbReference type="FunFam" id="3.30.200.20:FF:000470">
    <property type="entry name" value="Serine/threonine-protein kinase RAD53"/>
    <property type="match status" value="1"/>
</dbReference>
<dbReference type="InterPro" id="IPR011009">
    <property type="entry name" value="Kinase-like_dom_sf"/>
</dbReference>
<feature type="region of interest" description="Disordered" evidence="11">
    <location>
        <begin position="744"/>
        <end position="832"/>
    </location>
</feature>
<evidence type="ECO:0000256" key="3">
    <source>
        <dbReference type="ARBA" id="ARBA00022679"/>
    </source>
</evidence>
<dbReference type="InterPro" id="IPR030616">
    <property type="entry name" value="Aur-like"/>
</dbReference>
<evidence type="ECO:0000256" key="9">
    <source>
        <dbReference type="PIRSR" id="PIRSR630616-3"/>
    </source>
</evidence>
<sequence>MDEATQPSTQPYTDPRRRGLNNSGLHDEDVADIICILHPATVFANNAVSATARCNPQHVLLKDELEYDYPDIALTQSDIALRLSSTVKDLSVGFCFGRHPTRCDIQLWPDDSEKRISNTHFRIYVTDDGILMLEDMSTNGTLVDDCLVRRGGKRGAPIRRMLNPGSIISVILGNPTMGVKFIVRIPSRDGFHRQYMDNLSQYLERVREVTKGPQDQTKRNHSGFLVSQQAGQAHGMYWNGGSVYNVTGQIGKGAFATVYKLATKDDGVVFACKELDKRRLIKNNSDQKVDNEMQIMRDLRHPNIVEFRDYYEHDKRWIYIIMEYVPCGELSTFLNQQKKISEELVKSITRQILHALQYLHRLKITHRDIKPDNILISSFDPLHVKLSDFGLSKVVQEETFMKTFCGTLLYCAPEVYPDYDNYKRGEARKRRRLRDPAPRTSPYNQSVDMWSLGAVLFHILSGIPPFTGRGDDRGAQMLCTIMTTHPDLDILRSAGISADGIDFVSKLLNRDPSSRPKERECFRHPWIAHHPDIFDYMELDGPDVDEIEPVLDVVDEEDEGEELDASQLRLNSDAISAAEEEQNEDSTPQDHGQIKRQRIGGGEYKEPHQEVAMSQAPAVIKYPSLPNVSSFDLNHSVRSTQLTPRPPLFGEITSRALESSGALGKAGAAFDAEIPEFQYQHESASSHDSFPSYNGREESPESWWALAAGEGRHRGLELPHTVAIRPRAPAPSLMGADSLVGHLRMESPGSAQSPVSTAPNTTTPEPREGSVSRDPEPNAAEDPPQQQQEHEFDDPANLPPVSASASGRSHSSAGNEKQNRNGIATYTHPGTGYELNDSVEQRLLAELAATIDERTGEEIIYADDDDAYPLSPASETPTTHLPPPPAIPRSSPITETFLKPPPLLGKLTPLPGSILDTPIRLESRLTSWGRGTAATLRSPDPMDTRIPMYALELTFWAPSIESRIAEGEPWLHVPGIMTILSTKASKCIFVNDVALHKVSPPPSSVSAGTEVTARLFGKLYTGDIITVYRNRDRGEFLKFKCEFYHGESRAERPESEAGFVIQRTNAVKGQEVGGGGGKGMVKTIQGVTEEVGTGAEAATTTMAEE</sequence>
<feature type="compositionally biased region" description="Polar residues" evidence="11">
    <location>
        <begin position="749"/>
        <end position="764"/>
    </location>
</feature>
<dbReference type="PANTHER" id="PTHR24350">
    <property type="entry name" value="SERINE/THREONINE-PROTEIN KINASE IAL-RELATED"/>
    <property type="match status" value="1"/>
</dbReference>
<evidence type="ECO:0000256" key="4">
    <source>
        <dbReference type="ARBA" id="ARBA00022741"/>
    </source>
</evidence>
<dbReference type="InterPro" id="IPR008984">
    <property type="entry name" value="SMAD_FHA_dom_sf"/>
</dbReference>
<feature type="compositionally biased region" description="Low complexity" evidence="11">
    <location>
        <begin position="802"/>
        <end position="814"/>
    </location>
</feature>
<name>A0A2B7XIX3_POLH7</name>
<accession>A0A2B7XIX3</accession>
<evidence type="ECO:0000313" key="14">
    <source>
        <dbReference type="EMBL" id="PGH08859.1"/>
    </source>
</evidence>
<keyword evidence="3" id="KW-0808">Transferase</keyword>
<evidence type="ECO:0000256" key="2">
    <source>
        <dbReference type="ARBA" id="ARBA00022527"/>
    </source>
</evidence>
<dbReference type="SMART" id="SM00220">
    <property type="entry name" value="S_TKc"/>
    <property type="match status" value="1"/>
</dbReference>
<comment type="similarity">
    <text evidence="1">Belongs to the protein kinase superfamily. CAMK Ser/Thr protein kinase family. CHEK2 subfamily.</text>
</comment>
<evidence type="ECO:0000256" key="7">
    <source>
        <dbReference type="PIRSR" id="PIRSR630616-1"/>
    </source>
</evidence>
<dbReference type="PROSITE" id="PS50006">
    <property type="entry name" value="FHA_DOMAIN"/>
    <property type="match status" value="1"/>
</dbReference>
<dbReference type="AlphaFoldDB" id="A0A2B7XIX3"/>
<dbReference type="InterPro" id="IPR008271">
    <property type="entry name" value="Ser/Thr_kinase_AS"/>
</dbReference>
<dbReference type="STRING" id="1447883.A0A2B7XIX3"/>
<keyword evidence="15" id="KW-1185">Reference proteome</keyword>
<feature type="domain" description="Protein kinase" evidence="13">
    <location>
        <begin position="244"/>
        <end position="527"/>
    </location>
</feature>
<keyword evidence="5 14" id="KW-0418">Kinase</keyword>
<dbReference type="PROSITE" id="PS00107">
    <property type="entry name" value="PROTEIN_KINASE_ATP"/>
    <property type="match status" value="1"/>
</dbReference>
<evidence type="ECO:0000313" key="15">
    <source>
        <dbReference type="Proteomes" id="UP000224634"/>
    </source>
</evidence>
<dbReference type="PROSITE" id="PS00108">
    <property type="entry name" value="PROTEIN_KINASE_ST"/>
    <property type="match status" value="1"/>
</dbReference>
<dbReference type="FunFam" id="1.10.510.10:FF:000861">
    <property type="entry name" value="Serine/threonine-protein kinase RAD53"/>
    <property type="match status" value="1"/>
</dbReference>
<dbReference type="EMBL" id="PDNA01000155">
    <property type="protein sequence ID" value="PGH08859.1"/>
    <property type="molecule type" value="Genomic_DNA"/>
</dbReference>
<gene>
    <name evidence="14" type="ORF">AJ80_07729</name>
</gene>
<feature type="binding site" evidence="8 10">
    <location>
        <position position="273"/>
    </location>
    <ligand>
        <name>ATP</name>
        <dbReference type="ChEBI" id="CHEBI:30616"/>
    </ligand>
</feature>
<dbReference type="Proteomes" id="UP000224634">
    <property type="component" value="Unassembled WGS sequence"/>
</dbReference>
<keyword evidence="4 8" id="KW-0547">Nucleotide-binding</keyword>
<dbReference type="SUPFAM" id="SSF56112">
    <property type="entry name" value="Protein kinase-like (PK-like)"/>
    <property type="match status" value="1"/>
</dbReference>
<dbReference type="Pfam" id="PF00069">
    <property type="entry name" value="Pkinase"/>
    <property type="match status" value="1"/>
</dbReference>
<feature type="region of interest" description="Disordered" evidence="11">
    <location>
        <begin position="871"/>
        <end position="894"/>
    </location>
</feature>
<dbReference type="GO" id="GO:0004674">
    <property type="term" value="F:protein serine/threonine kinase activity"/>
    <property type="evidence" value="ECO:0007669"/>
    <property type="project" value="UniProtKB-KW"/>
</dbReference>
<feature type="cross-link" description="Glycyl lysine isopeptide (Lys-Gly) (interchain with G-Cter in SUMO2)" evidence="9">
    <location>
        <position position="370"/>
    </location>
</feature>
<dbReference type="Pfam" id="PF00498">
    <property type="entry name" value="FHA"/>
    <property type="match status" value="1"/>
</dbReference>
<keyword evidence="2" id="KW-0723">Serine/threonine-protein kinase</keyword>
<dbReference type="InterPro" id="IPR017441">
    <property type="entry name" value="Protein_kinase_ATP_BS"/>
</dbReference>
<dbReference type="PROSITE" id="PS50011">
    <property type="entry name" value="PROTEIN_KINASE_DOM"/>
    <property type="match status" value="1"/>
</dbReference>
<dbReference type="SMART" id="SM00240">
    <property type="entry name" value="FHA"/>
    <property type="match status" value="1"/>
</dbReference>
<dbReference type="InterPro" id="IPR000253">
    <property type="entry name" value="FHA_dom"/>
</dbReference>
<feature type="binding site" evidence="8">
    <location>
        <position position="388"/>
    </location>
    <ligand>
        <name>ATP</name>
        <dbReference type="ChEBI" id="CHEBI:30616"/>
    </ligand>
</feature>
<comment type="caution">
    <text evidence="14">The sequence shown here is derived from an EMBL/GenBank/DDBJ whole genome shotgun (WGS) entry which is preliminary data.</text>
</comment>
<dbReference type="Gene3D" id="1.10.510.10">
    <property type="entry name" value="Transferase(Phosphotransferase) domain 1"/>
    <property type="match status" value="1"/>
</dbReference>
<evidence type="ECO:0000256" key="10">
    <source>
        <dbReference type="PROSITE-ProRule" id="PRU10141"/>
    </source>
</evidence>
<feature type="region of interest" description="Disordered" evidence="11">
    <location>
        <begin position="1"/>
        <end position="23"/>
    </location>
</feature>
<feature type="compositionally biased region" description="Polar residues" evidence="11">
    <location>
        <begin position="1"/>
        <end position="12"/>
    </location>
</feature>
<feature type="domain" description="FHA" evidence="12">
    <location>
        <begin position="94"/>
        <end position="148"/>
    </location>
</feature>
<dbReference type="GO" id="GO:0005524">
    <property type="term" value="F:ATP binding"/>
    <property type="evidence" value="ECO:0007669"/>
    <property type="project" value="UniProtKB-UniRule"/>
</dbReference>
<reference evidence="14 15" key="1">
    <citation type="submission" date="2017-10" db="EMBL/GenBank/DDBJ databases">
        <title>Comparative genomics in systemic dimorphic fungi from Ajellomycetaceae.</title>
        <authorList>
            <person name="Munoz J.F."/>
            <person name="Mcewen J.G."/>
            <person name="Clay O.K."/>
            <person name="Cuomo C.A."/>
        </authorList>
    </citation>
    <scope>NUCLEOTIDE SEQUENCE [LARGE SCALE GENOMIC DNA]</scope>
    <source>
        <strain evidence="14 15">UAMH7299</strain>
    </source>
</reference>
<evidence type="ECO:0000256" key="11">
    <source>
        <dbReference type="SAM" id="MobiDB-lite"/>
    </source>
</evidence>
<feature type="compositionally biased region" description="Basic and acidic residues" evidence="11">
    <location>
        <begin position="765"/>
        <end position="776"/>
    </location>
</feature>
<evidence type="ECO:0000256" key="6">
    <source>
        <dbReference type="ARBA" id="ARBA00022840"/>
    </source>
</evidence>
<dbReference type="Gene3D" id="2.60.200.20">
    <property type="match status" value="1"/>
</dbReference>
<keyword evidence="6 8" id="KW-0067">ATP-binding</keyword>
<evidence type="ECO:0000259" key="13">
    <source>
        <dbReference type="PROSITE" id="PS50011"/>
    </source>
</evidence>
<dbReference type="Gene3D" id="3.30.200.20">
    <property type="entry name" value="Phosphorylase Kinase, domain 1"/>
    <property type="match status" value="1"/>
</dbReference>
<organism evidence="14 15">
    <name type="scientific">Polytolypa hystricis (strain UAMH7299)</name>
    <dbReference type="NCBI Taxonomy" id="1447883"/>
    <lineage>
        <taxon>Eukaryota</taxon>
        <taxon>Fungi</taxon>
        <taxon>Dikarya</taxon>
        <taxon>Ascomycota</taxon>
        <taxon>Pezizomycotina</taxon>
        <taxon>Eurotiomycetes</taxon>
        <taxon>Eurotiomycetidae</taxon>
        <taxon>Onygenales</taxon>
        <taxon>Onygenales incertae sedis</taxon>
        <taxon>Polytolypa</taxon>
    </lineage>
</organism>
<feature type="active site" description="Proton acceptor" evidence="7">
    <location>
        <position position="368"/>
    </location>
</feature>
<evidence type="ECO:0000256" key="5">
    <source>
        <dbReference type="ARBA" id="ARBA00022777"/>
    </source>
</evidence>
<dbReference type="OrthoDB" id="504170at2759"/>
<proteinExistence type="inferred from homology"/>
<evidence type="ECO:0000256" key="1">
    <source>
        <dbReference type="ARBA" id="ARBA00005575"/>
    </source>
</evidence>
<dbReference type="InterPro" id="IPR000719">
    <property type="entry name" value="Prot_kinase_dom"/>
</dbReference>
<evidence type="ECO:0000256" key="8">
    <source>
        <dbReference type="PIRSR" id="PIRSR630616-2"/>
    </source>
</evidence>
<dbReference type="SUPFAM" id="SSF49879">
    <property type="entry name" value="SMAD/FHA domain"/>
    <property type="match status" value="1"/>
</dbReference>
<protein>
    <submittedName>
        <fullName evidence="14">CAMK protein kinase</fullName>
    </submittedName>
</protein>